<dbReference type="Proteomes" id="UP000019487">
    <property type="component" value="Unassembled WGS sequence"/>
</dbReference>
<gene>
    <name evidence="2" type="ORF">SBOR_8296</name>
</gene>
<dbReference type="OrthoDB" id="3463886at2759"/>
<evidence type="ECO:0000313" key="2">
    <source>
        <dbReference type="EMBL" id="ESZ91321.1"/>
    </source>
</evidence>
<feature type="compositionally biased region" description="Basic and acidic residues" evidence="1">
    <location>
        <begin position="17"/>
        <end position="41"/>
    </location>
</feature>
<evidence type="ECO:0000256" key="1">
    <source>
        <dbReference type="SAM" id="MobiDB-lite"/>
    </source>
</evidence>
<keyword evidence="3" id="KW-1185">Reference proteome</keyword>
<evidence type="ECO:0000313" key="3">
    <source>
        <dbReference type="Proteomes" id="UP000019487"/>
    </source>
</evidence>
<dbReference type="AlphaFoldDB" id="W9C660"/>
<proteinExistence type="predicted"/>
<sequence>MKIASNSENLCSSINISDHRTEETQFEREGVANDKHEKPLWENDNPNPWVPFPNQPTFVVKFEFYASRLEEHINDPEPYLPGQIHGLGLGCELGPTHVEAVYEAFEKNDIPSTIDYGSDKTMAWPGHDFQEESCIPLWQIKSTGVSWKPLNLERYAVVAMTVVSPVFRLVEENYKEVDRVVDIIIQTLRVQKEEGPGIKVRCESRKAFRWPDNKHHLPANLKQNLEARFSHVPQVDQKRRAAFVKQTYNRMLSTGPPQQSDSPTERPPVWKAWSSYINR</sequence>
<organism evidence="2 3">
    <name type="scientific">Sclerotinia borealis (strain F-4128)</name>
    <dbReference type="NCBI Taxonomy" id="1432307"/>
    <lineage>
        <taxon>Eukaryota</taxon>
        <taxon>Fungi</taxon>
        <taxon>Dikarya</taxon>
        <taxon>Ascomycota</taxon>
        <taxon>Pezizomycotina</taxon>
        <taxon>Leotiomycetes</taxon>
        <taxon>Helotiales</taxon>
        <taxon>Sclerotiniaceae</taxon>
        <taxon>Sclerotinia</taxon>
    </lineage>
</organism>
<name>W9C660_SCLBF</name>
<accession>W9C660</accession>
<protein>
    <submittedName>
        <fullName evidence="2">Uncharacterized protein</fullName>
    </submittedName>
</protein>
<feature type="region of interest" description="Disordered" evidence="1">
    <location>
        <begin position="14"/>
        <end position="47"/>
    </location>
</feature>
<dbReference type="HOGENOM" id="CLU_927474_0_0_1"/>
<comment type="caution">
    <text evidence="2">The sequence shown here is derived from an EMBL/GenBank/DDBJ whole genome shotgun (WGS) entry which is preliminary data.</text>
</comment>
<dbReference type="EMBL" id="AYSA01000514">
    <property type="protein sequence ID" value="ESZ91321.1"/>
    <property type="molecule type" value="Genomic_DNA"/>
</dbReference>
<reference evidence="2 3" key="1">
    <citation type="journal article" date="2014" name="Genome Announc.">
        <title>Draft genome sequence of Sclerotinia borealis, a psychrophilic plant pathogenic fungus.</title>
        <authorList>
            <person name="Mardanov A.V."/>
            <person name="Beletsky A.V."/>
            <person name="Kadnikov V.V."/>
            <person name="Ignatov A.N."/>
            <person name="Ravin N.V."/>
        </authorList>
    </citation>
    <scope>NUCLEOTIDE SEQUENCE [LARGE SCALE GENOMIC DNA]</scope>
    <source>
        <strain evidence="3">F-4157</strain>
    </source>
</reference>